<dbReference type="RefSeq" id="XP_001889086.1">
    <property type="nucleotide sequence ID" value="XM_001889051.1"/>
</dbReference>
<accession>B0DYR1</accession>
<dbReference type="KEGG" id="lbc:LACBIDRAFT_314518"/>
<dbReference type="Proteomes" id="UP000001194">
    <property type="component" value="Unassembled WGS sequence"/>
</dbReference>
<evidence type="ECO:0000313" key="1">
    <source>
        <dbReference type="EMBL" id="EDR00334.1"/>
    </source>
</evidence>
<dbReference type="InParanoid" id="B0DYR1"/>
<dbReference type="AlphaFoldDB" id="B0DYR1"/>
<dbReference type="EMBL" id="DS547151">
    <property type="protein sequence ID" value="EDR00334.1"/>
    <property type="molecule type" value="Genomic_DNA"/>
</dbReference>
<name>B0DYR1_LACBS</name>
<sequence length="53" mass="5824">MGRIIKQYPGFTDASALGPNCVTQMDRTQASFLESAIEVVVARNRPPWCPSRG</sequence>
<keyword evidence="2" id="KW-1185">Reference proteome</keyword>
<evidence type="ECO:0000313" key="2">
    <source>
        <dbReference type="Proteomes" id="UP000001194"/>
    </source>
</evidence>
<proteinExistence type="predicted"/>
<reference evidence="1 2" key="1">
    <citation type="journal article" date="2008" name="Nature">
        <title>The genome of Laccaria bicolor provides insights into mycorrhizal symbiosis.</title>
        <authorList>
            <person name="Martin F."/>
            <person name="Aerts A."/>
            <person name="Ahren D."/>
            <person name="Brun A."/>
            <person name="Danchin E.G.J."/>
            <person name="Duchaussoy F."/>
            <person name="Gibon J."/>
            <person name="Kohler A."/>
            <person name="Lindquist E."/>
            <person name="Pereda V."/>
            <person name="Salamov A."/>
            <person name="Shapiro H.J."/>
            <person name="Wuyts J."/>
            <person name="Blaudez D."/>
            <person name="Buee M."/>
            <person name="Brokstein P."/>
            <person name="Canbaeck B."/>
            <person name="Cohen D."/>
            <person name="Courty P.E."/>
            <person name="Coutinho P.M."/>
            <person name="Delaruelle C."/>
            <person name="Detter J.C."/>
            <person name="Deveau A."/>
            <person name="DiFazio S."/>
            <person name="Duplessis S."/>
            <person name="Fraissinet-Tachet L."/>
            <person name="Lucic E."/>
            <person name="Frey-Klett P."/>
            <person name="Fourrey C."/>
            <person name="Feussner I."/>
            <person name="Gay G."/>
            <person name="Grimwood J."/>
            <person name="Hoegger P.J."/>
            <person name="Jain P."/>
            <person name="Kilaru S."/>
            <person name="Labbe J."/>
            <person name="Lin Y.C."/>
            <person name="Legue V."/>
            <person name="Le Tacon F."/>
            <person name="Marmeisse R."/>
            <person name="Melayah D."/>
            <person name="Montanini B."/>
            <person name="Muratet M."/>
            <person name="Nehls U."/>
            <person name="Niculita-Hirzel H."/>
            <person name="Oudot-Le Secq M.P."/>
            <person name="Peter M."/>
            <person name="Quesneville H."/>
            <person name="Rajashekar B."/>
            <person name="Reich M."/>
            <person name="Rouhier N."/>
            <person name="Schmutz J."/>
            <person name="Yin T."/>
            <person name="Chalot M."/>
            <person name="Henrissat B."/>
            <person name="Kuees U."/>
            <person name="Lucas S."/>
            <person name="Van de Peer Y."/>
            <person name="Podila G.K."/>
            <person name="Polle A."/>
            <person name="Pukkila P.J."/>
            <person name="Richardson P.M."/>
            <person name="Rouze P."/>
            <person name="Sanders I.R."/>
            <person name="Stajich J.E."/>
            <person name="Tunlid A."/>
            <person name="Tuskan G."/>
            <person name="Grigoriev I.V."/>
        </authorList>
    </citation>
    <scope>NUCLEOTIDE SEQUENCE [LARGE SCALE GENOMIC DNA]</scope>
    <source>
        <strain evidence="2">S238N-H82 / ATCC MYA-4686</strain>
    </source>
</reference>
<organism evidence="2">
    <name type="scientific">Laccaria bicolor (strain S238N-H82 / ATCC MYA-4686)</name>
    <name type="common">Bicoloured deceiver</name>
    <name type="synonym">Laccaria laccata var. bicolor</name>
    <dbReference type="NCBI Taxonomy" id="486041"/>
    <lineage>
        <taxon>Eukaryota</taxon>
        <taxon>Fungi</taxon>
        <taxon>Dikarya</taxon>
        <taxon>Basidiomycota</taxon>
        <taxon>Agaricomycotina</taxon>
        <taxon>Agaricomycetes</taxon>
        <taxon>Agaricomycetidae</taxon>
        <taxon>Agaricales</taxon>
        <taxon>Agaricineae</taxon>
        <taxon>Hydnangiaceae</taxon>
        <taxon>Laccaria</taxon>
    </lineage>
</organism>
<protein>
    <submittedName>
        <fullName evidence="1">Predicted protein</fullName>
    </submittedName>
</protein>
<dbReference type="HOGENOM" id="CLU_3069104_0_0_1"/>
<gene>
    <name evidence="1" type="ORF">LACBIDRAFT_314518</name>
</gene>
<dbReference type="GeneID" id="6084689"/>